<keyword evidence="2" id="KW-1185">Reference proteome</keyword>
<dbReference type="Proteomes" id="UP000017651">
    <property type="component" value="Segment"/>
</dbReference>
<proteinExistence type="predicted"/>
<dbReference type="RefSeq" id="YP_009004217.1">
    <property type="nucleotide sequence ID" value="NC_023549.1"/>
</dbReference>
<sequence length="101" mass="11537">MKHTELLRNALDATVKTLDRSEVAARQHLVIDPVRKLYTDMDIENIVTARNEINQAIKLMEENSRHAYGLVKAAEERLYATSFCSVSHRVLMKAKKLLDEG</sequence>
<protein>
    <submittedName>
        <fullName evidence="1">Uncharacterized protein</fullName>
    </submittedName>
</protein>
<evidence type="ECO:0000313" key="2">
    <source>
        <dbReference type="Proteomes" id="UP000017651"/>
    </source>
</evidence>
<evidence type="ECO:0000313" key="1">
    <source>
        <dbReference type="EMBL" id="AGY47114.1"/>
    </source>
</evidence>
<accession>U5PTB5</accession>
<dbReference type="EMBL" id="KF669650">
    <property type="protein sequence ID" value="AGY47114.1"/>
    <property type="molecule type" value="Genomic_DNA"/>
</dbReference>
<reference evidence="1 2" key="1">
    <citation type="journal article" date="2013" name="Genome Announc.">
        <title>Complete Genome of Clavibacter michiganensis subsp. sepedonicusis Siphophage CN1A.</title>
        <authorList>
            <person name="Kongari R.R."/>
            <person name="Yao G.W."/>
            <person name="Chamakura K.R."/>
            <person name="Kuty Everett G.F."/>
        </authorList>
    </citation>
    <scope>NUCLEOTIDE SEQUENCE [LARGE SCALE GENOMIC DNA]</scope>
</reference>
<dbReference type="GeneID" id="18506525"/>
<gene>
    <name evidence="1" type="ORF">CN1A_5</name>
</gene>
<dbReference type="KEGG" id="vg:18506525"/>
<organism evidence="1 2">
    <name type="scientific">Clavibacter phage CN1A</name>
    <dbReference type="NCBI Taxonomy" id="1406793"/>
    <lineage>
        <taxon>Viruses</taxon>
        <taxon>Duplodnaviria</taxon>
        <taxon>Heunggongvirae</taxon>
        <taxon>Uroviricota</taxon>
        <taxon>Caudoviricetes</taxon>
        <taxon>Cinunavirus</taxon>
        <taxon>Cinunavirus CN1A</taxon>
    </lineage>
</organism>
<name>U5PTB5_9CAUD</name>